<evidence type="ECO:0000256" key="7">
    <source>
        <dbReference type="HAMAP-Rule" id="MF_00801"/>
    </source>
</evidence>
<accession>A0A2X3KHI7</accession>
<dbReference type="Gene3D" id="3.30.2170.10">
    <property type="entry name" value="archaeoglobus fulgidus dsm 4304 superfamily"/>
    <property type="match status" value="1"/>
</dbReference>
<evidence type="ECO:0000256" key="2">
    <source>
        <dbReference type="ARBA" id="ARBA00022490"/>
    </source>
</evidence>
<dbReference type="GO" id="GO:0005737">
    <property type="term" value="C:cytoplasm"/>
    <property type="evidence" value="ECO:0007669"/>
    <property type="project" value="UniProtKB-SubCell"/>
</dbReference>
<evidence type="ECO:0000256" key="3">
    <source>
        <dbReference type="ARBA" id="ARBA00022722"/>
    </source>
</evidence>
<dbReference type="GO" id="GO:0016891">
    <property type="term" value="F:RNA endonuclease activity producing 5'-phosphomonoesters, hydrolytic mechanism"/>
    <property type="evidence" value="ECO:0007669"/>
    <property type="project" value="TreeGrafter"/>
</dbReference>
<dbReference type="InterPro" id="IPR036388">
    <property type="entry name" value="WH-like_DNA-bd_sf"/>
</dbReference>
<dbReference type="SUPFAM" id="SSF46767">
    <property type="entry name" value="Methylated DNA-protein cysteine methyltransferase, C-terminal domain"/>
    <property type="match status" value="1"/>
</dbReference>
<organism evidence="9 10">
    <name type="scientific">Candidatus Bipolaricaulis anaerobius</name>
    <dbReference type="NCBI Taxonomy" id="2026885"/>
    <lineage>
        <taxon>Bacteria</taxon>
        <taxon>Candidatus Bipolaricaulota</taxon>
        <taxon>Candidatus Bipolaricaulia</taxon>
        <taxon>Candidatus Bipolaricaulales</taxon>
        <taxon>Candidatus Bipolaricaulaceae</taxon>
        <taxon>Candidatus Bipolaricaulis</taxon>
    </lineage>
</organism>
<feature type="site" description="Interaction with target DNA" evidence="7">
    <location>
        <position position="178"/>
    </location>
</feature>
<dbReference type="GO" id="GO:0043737">
    <property type="term" value="F:deoxyribonuclease V activity"/>
    <property type="evidence" value="ECO:0007669"/>
    <property type="project" value="UniProtKB-UniRule"/>
</dbReference>
<evidence type="ECO:0000256" key="1">
    <source>
        <dbReference type="ARBA" id="ARBA00004496"/>
    </source>
</evidence>
<keyword evidence="2 7" id="KW-0963">Cytoplasm</keyword>
<evidence type="ECO:0000259" key="8">
    <source>
        <dbReference type="Pfam" id="PF01035"/>
    </source>
</evidence>
<protein>
    <recommendedName>
        <fullName evidence="7">Endonuclease V</fullName>
        <ecNumber evidence="7">3.1.21.7</ecNumber>
    </recommendedName>
    <alternativeName>
        <fullName evidence="7">Deoxyinosine 3'endonuclease</fullName>
    </alternativeName>
    <alternativeName>
        <fullName evidence="7">Deoxyribonuclease V</fullName>
        <shortName evidence="7">DNase V</shortName>
    </alternativeName>
</protein>
<dbReference type="GO" id="GO:0003727">
    <property type="term" value="F:single-stranded RNA binding"/>
    <property type="evidence" value="ECO:0007669"/>
    <property type="project" value="TreeGrafter"/>
</dbReference>
<keyword evidence="7" id="KW-0479">Metal-binding</keyword>
<dbReference type="PANTHER" id="PTHR28511">
    <property type="entry name" value="ENDONUCLEASE V"/>
    <property type="match status" value="1"/>
</dbReference>
<dbReference type="OrthoDB" id="9790916at2"/>
<dbReference type="KEGG" id="bana:BARAN1_0016"/>
<dbReference type="InterPro" id="IPR036217">
    <property type="entry name" value="MethylDNA_cys_MeTrfase_DNAb"/>
</dbReference>
<proteinExistence type="inferred from homology"/>
<dbReference type="Pfam" id="PF04493">
    <property type="entry name" value="Endonuclease_5"/>
    <property type="match status" value="1"/>
</dbReference>
<reference evidence="10" key="1">
    <citation type="submission" date="2018-05" db="EMBL/GenBank/DDBJ databases">
        <authorList>
            <person name="Hao L."/>
        </authorList>
    </citation>
    <scope>NUCLEOTIDE SEQUENCE [LARGE SCALE GENOMIC DNA]</scope>
</reference>
<evidence type="ECO:0000256" key="6">
    <source>
        <dbReference type="ARBA" id="ARBA00022801"/>
    </source>
</evidence>
<comment type="function">
    <text evidence="7">DNA repair enzyme involved in the repair of deaminated bases. Selectively cleaves double-stranded DNA at the second phosphodiester bond 3' to a deoxyinosine leaving behind the intact lesion on the nicked DNA.</text>
</comment>
<feature type="binding site" evidence="7">
    <location>
        <position position="143"/>
    </location>
    <ligand>
        <name>Mg(2+)</name>
        <dbReference type="ChEBI" id="CHEBI:18420"/>
    </ligand>
</feature>
<dbReference type="GO" id="GO:0000287">
    <property type="term" value="F:magnesium ion binding"/>
    <property type="evidence" value="ECO:0007669"/>
    <property type="project" value="UniProtKB-UniRule"/>
</dbReference>
<dbReference type="CDD" id="cd06559">
    <property type="entry name" value="Endonuclease_V"/>
    <property type="match status" value="1"/>
</dbReference>
<gene>
    <name evidence="7 9" type="primary">nfi</name>
    <name evidence="9" type="ORF">BARAN1_0016</name>
</gene>
<evidence type="ECO:0000313" key="10">
    <source>
        <dbReference type="Proteomes" id="UP000249818"/>
    </source>
</evidence>
<evidence type="ECO:0000313" key="9">
    <source>
        <dbReference type="EMBL" id="SQD92041.1"/>
    </source>
</evidence>
<evidence type="ECO:0000256" key="4">
    <source>
        <dbReference type="ARBA" id="ARBA00022759"/>
    </source>
</evidence>
<comment type="similarity">
    <text evidence="7">Belongs to the endonuclease V family.</text>
</comment>
<keyword evidence="10" id="KW-1185">Reference proteome</keyword>
<keyword evidence="4 7" id="KW-0255">Endonuclease</keyword>
<dbReference type="Proteomes" id="UP000249818">
    <property type="component" value="Chromosome BARAN1"/>
</dbReference>
<comment type="subcellular location">
    <subcellularLocation>
        <location evidence="1 7">Cytoplasm</location>
    </subcellularLocation>
</comment>
<feature type="binding site" evidence="7">
    <location>
        <position position="211"/>
    </location>
    <ligand>
        <name>Mg(2+)</name>
        <dbReference type="ChEBI" id="CHEBI:18420"/>
    </ligand>
</feature>
<keyword evidence="5 7" id="KW-0227">DNA damage</keyword>
<dbReference type="RefSeq" id="WP_122030325.1">
    <property type="nucleotide sequence ID" value="NZ_LS483254.1"/>
</dbReference>
<dbReference type="Pfam" id="PF01035">
    <property type="entry name" value="DNA_binding_1"/>
    <property type="match status" value="1"/>
</dbReference>
<keyword evidence="7" id="KW-0460">Magnesium</keyword>
<name>A0A2X3KHI7_9BACT</name>
<evidence type="ECO:0000256" key="5">
    <source>
        <dbReference type="ARBA" id="ARBA00022763"/>
    </source>
</evidence>
<dbReference type="PANTHER" id="PTHR28511:SF1">
    <property type="entry name" value="ENDONUCLEASE V"/>
    <property type="match status" value="1"/>
</dbReference>
<dbReference type="InterPro" id="IPR007581">
    <property type="entry name" value="Endonuclease-V"/>
</dbReference>
<dbReference type="EC" id="3.1.21.7" evidence="7"/>
<dbReference type="AlphaFoldDB" id="A0A2X3KHI7"/>
<dbReference type="CDD" id="cd06445">
    <property type="entry name" value="ATase"/>
    <property type="match status" value="1"/>
</dbReference>
<comment type="cofactor">
    <cofactor evidence="7">
        <name>Mg(2+)</name>
        <dbReference type="ChEBI" id="CHEBI:18420"/>
    </cofactor>
</comment>
<feature type="domain" description="Methylated-DNA-[protein]-cysteine S-methyltransferase DNA binding" evidence="8">
    <location>
        <begin position="17"/>
        <end position="90"/>
    </location>
</feature>
<keyword evidence="3 7" id="KW-0540">Nuclease</keyword>
<dbReference type="Gene3D" id="1.10.10.10">
    <property type="entry name" value="Winged helix-like DNA-binding domain superfamily/Winged helix DNA-binding domain"/>
    <property type="match status" value="1"/>
</dbReference>
<sequence>MGKAEIEVPDLPRTLRALLLSIPAGRVTTYRALAEALGDPGAAPFIAQWLSSSEAEDLPVHRVVHASGAVGRAWGGTQDEAAAKLAREGVRVVGSRVDPLARYFVWDFPTDRPLARLQEEQARIADQVILAPLPEVETIGALDVAYRDSEAVAAFVLASADGELIEHLTVRAPALFPYIPTYLSYRELPAYLAAVAAAAEAGWEADVLLVDGNGILHPRRAGVASHLGVLLDRPTVGVAKGHLCGHANTEGMAIGEWRPVVLDEETVGAAMRTDRNRTLFVSPGHRADLDGAIGLIQALTAGTALPVPLQWAHEVSAEAAHAPS</sequence>
<dbReference type="HAMAP" id="MF_00801">
    <property type="entry name" value="Endonuclease_5"/>
    <property type="match status" value="1"/>
</dbReference>
<dbReference type="InterPro" id="IPR014048">
    <property type="entry name" value="MethylDNA_cys_MeTrfase_DNA-bd"/>
</dbReference>
<comment type="catalytic activity">
    <reaction evidence="7">
        <text>Endonucleolytic cleavage at apurinic or apyrimidinic sites to products with a 5'-phosphate.</text>
        <dbReference type="EC" id="3.1.21.7"/>
    </reaction>
</comment>
<keyword evidence="7" id="KW-0234">DNA repair</keyword>
<keyword evidence="6 7" id="KW-0378">Hydrolase</keyword>
<dbReference type="GO" id="GO:0006281">
    <property type="term" value="P:DNA repair"/>
    <property type="evidence" value="ECO:0007669"/>
    <property type="project" value="UniProtKB-UniRule"/>
</dbReference>
<dbReference type="EMBL" id="LS483254">
    <property type="protein sequence ID" value="SQD92041.1"/>
    <property type="molecule type" value="Genomic_DNA"/>
</dbReference>